<keyword evidence="2" id="KW-1185">Reference proteome</keyword>
<dbReference type="GeneID" id="77470773"/>
<dbReference type="AlphaFoldDB" id="A0A2T3FZ78"/>
<name>A0A2T3FZ78_9FIRM</name>
<proteinExistence type="predicted"/>
<dbReference type="RefSeq" id="WP_106987896.1">
    <property type="nucleotide sequence ID" value="NZ_DAWBWI010000127.1"/>
</dbReference>
<evidence type="ECO:0000313" key="2">
    <source>
        <dbReference type="Proteomes" id="UP000241201"/>
    </source>
</evidence>
<evidence type="ECO:0000313" key="1">
    <source>
        <dbReference type="EMBL" id="PST40588.1"/>
    </source>
</evidence>
<accession>A0A2T3FZ78</accession>
<protein>
    <submittedName>
        <fullName evidence="1">Uncharacterized protein</fullName>
    </submittedName>
</protein>
<dbReference type="Gene3D" id="3.20.20.80">
    <property type="entry name" value="Glycosidases"/>
    <property type="match status" value="1"/>
</dbReference>
<reference evidence="2" key="1">
    <citation type="submission" date="2018-03" db="EMBL/GenBank/DDBJ databases">
        <title>Lachnoclostridium SNUG30370 gen.nov., sp.nov., isolated from human faeces.</title>
        <authorList>
            <person name="Seo B."/>
            <person name="Jeon K."/>
            <person name="Ko G."/>
        </authorList>
    </citation>
    <scope>NUCLEOTIDE SEQUENCE [LARGE SCALE GENOMIC DNA]</scope>
    <source>
        <strain evidence="2">SNUG30370</strain>
    </source>
</reference>
<gene>
    <name evidence="1" type="ORF">C7U55_06685</name>
</gene>
<organism evidence="1 2">
    <name type="scientific">Faecalibacillus faecis</name>
    <dbReference type="NCBI Taxonomy" id="1982628"/>
    <lineage>
        <taxon>Bacteria</taxon>
        <taxon>Bacillati</taxon>
        <taxon>Bacillota</taxon>
        <taxon>Erysipelotrichia</taxon>
        <taxon>Erysipelotrichales</taxon>
        <taxon>Coprobacillaceae</taxon>
        <taxon>Faecalibacillus</taxon>
    </lineage>
</organism>
<comment type="caution">
    <text evidence="1">The sequence shown here is derived from an EMBL/GenBank/DDBJ whole genome shotgun (WGS) entry which is preliminary data.</text>
</comment>
<sequence>MPRKNLTDKIILNQIYNARYVRLYIDLYTSNDLVFDEQTTVHVGADEYNADKEAYRRFSDDKLKYVQDTGRTARILGS</sequence>
<dbReference type="Proteomes" id="UP000241201">
    <property type="component" value="Unassembled WGS sequence"/>
</dbReference>
<dbReference type="EMBL" id="PYLP01000006">
    <property type="protein sequence ID" value="PST40588.1"/>
    <property type="molecule type" value="Genomic_DNA"/>
</dbReference>